<dbReference type="Pfam" id="PF22572">
    <property type="entry name" value="GPR158_179_EC"/>
    <property type="match status" value="1"/>
</dbReference>
<dbReference type="Proteomes" id="UP000276133">
    <property type="component" value="Unassembled WGS sequence"/>
</dbReference>
<feature type="transmembrane region" description="Helical" evidence="18">
    <location>
        <begin position="524"/>
        <end position="544"/>
    </location>
</feature>
<comment type="similarity">
    <text evidence="2">Belongs to the G-protein coupled receptor 3 family.</text>
</comment>
<dbReference type="InterPro" id="IPR017978">
    <property type="entry name" value="GPCR_3_C"/>
</dbReference>
<feature type="transmembrane region" description="Helical" evidence="18">
    <location>
        <begin position="571"/>
        <end position="593"/>
    </location>
</feature>
<reference evidence="21 22" key="1">
    <citation type="journal article" date="2018" name="Sci. Rep.">
        <title>Genomic signatures of local adaptation to the degree of environmental predictability in rotifers.</title>
        <authorList>
            <person name="Franch-Gras L."/>
            <person name="Hahn C."/>
            <person name="Garcia-Roger E.M."/>
            <person name="Carmona M.J."/>
            <person name="Serra M."/>
            <person name="Gomez A."/>
        </authorList>
    </citation>
    <scope>NUCLEOTIDE SEQUENCE [LARGE SCALE GENOMIC DNA]</scope>
    <source>
        <strain evidence="21">HYR1</strain>
    </source>
</reference>
<dbReference type="EMBL" id="REGN01003243">
    <property type="protein sequence ID" value="RNA23662.1"/>
    <property type="molecule type" value="Genomic_DNA"/>
</dbReference>
<evidence type="ECO:0000256" key="5">
    <source>
        <dbReference type="ARBA" id="ARBA00022729"/>
    </source>
</evidence>
<evidence type="ECO:0000256" key="7">
    <source>
        <dbReference type="ARBA" id="ARBA00023018"/>
    </source>
</evidence>
<keyword evidence="14" id="KW-0628">Postsynaptic cell membrane</keyword>
<dbReference type="SUPFAM" id="SSF57184">
    <property type="entry name" value="Growth factor receptor domain"/>
    <property type="match status" value="1"/>
</dbReference>
<keyword evidence="12" id="KW-0325">Glycoprotein</keyword>
<evidence type="ECO:0000256" key="3">
    <source>
        <dbReference type="ARBA" id="ARBA00022475"/>
    </source>
</evidence>
<feature type="transmembrane region" description="Helical" evidence="18">
    <location>
        <begin position="453"/>
        <end position="473"/>
    </location>
</feature>
<dbReference type="PANTHER" id="PTHR32546">
    <property type="entry name" value="G-PROTEIN COUPLED RECEPTOR 158-RELATED"/>
    <property type="match status" value="1"/>
</dbReference>
<feature type="chain" id="PRO_5018060607" evidence="19">
    <location>
        <begin position="19"/>
        <end position="793"/>
    </location>
</feature>
<evidence type="ECO:0000256" key="18">
    <source>
        <dbReference type="SAM" id="Phobius"/>
    </source>
</evidence>
<evidence type="ECO:0000313" key="21">
    <source>
        <dbReference type="EMBL" id="RNA23662.1"/>
    </source>
</evidence>
<gene>
    <name evidence="21" type="ORF">BpHYR1_004954</name>
</gene>
<dbReference type="PROSITE" id="PS50259">
    <property type="entry name" value="G_PROTEIN_RECEP_F3_4"/>
    <property type="match status" value="1"/>
</dbReference>
<evidence type="ECO:0000256" key="2">
    <source>
        <dbReference type="ARBA" id="ARBA00007242"/>
    </source>
</evidence>
<keyword evidence="7" id="KW-0770">Synapse</keyword>
<keyword evidence="10" id="KW-1015">Disulfide bond</keyword>
<dbReference type="InterPro" id="IPR009030">
    <property type="entry name" value="Growth_fac_rcpt_cys_sf"/>
</dbReference>
<feature type="domain" description="G-protein coupled receptors family 3 profile" evidence="20">
    <location>
        <begin position="415"/>
        <end position="666"/>
    </location>
</feature>
<feature type="transmembrane region" description="Helical" evidence="18">
    <location>
        <begin position="485"/>
        <end position="503"/>
    </location>
</feature>
<evidence type="ECO:0000256" key="1">
    <source>
        <dbReference type="ARBA" id="ARBA00004487"/>
    </source>
</evidence>
<dbReference type="Gene3D" id="3.30.450.20">
    <property type="entry name" value="PAS domain"/>
    <property type="match status" value="1"/>
</dbReference>
<keyword evidence="4 18" id="KW-0812">Transmembrane</keyword>
<keyword evidence="6 18" id="KW-1133">Transmembrane helix</keyword>
<evidence type="ECO:0000256" key="16">
    <source>
        <dbReference type="ARBA" id="ARBA00034104"/>
    </source>
</evidence>
<feature type="transmembrane region" description="Helical" evidence="18">
    <location>
        <begin position="605"/>
        <end position="627"/>
    </location>
</feature>
<evidence type="ECO:0000256" key="17">
    <source>
        <dbReference type="SAM" id="MobiDB-lite"/>
    </source>
</evidence>
<evidence type="ECO:0000256" key="11">
    <source>
        <dbReference type="ARBA" id="ARBA00023170"/>
    </source>
</evidence>
<dbReference type="GO" id="GO:0043005">
    <property type="term" value="C:neuron projection"/>
    <property type="evidence" value="ECO:0007669"/>
    <property type="project" value="UniProtKB-SubCell"/>
</dbReference>
<dbReference type="STRING" id="10195.A0A3M7RJB9"/>
<evidence type="ECO:0000256" key="6">
    <source>
        <dbReference type="ARBA" id="ARBA00022989"/>
    </source>
</evidence>
<keyword evidence="8" id="KW-0297">G-protein coupled receptor</keyword>
<dbReference type="InterPro" id="IPR054714">
    <property type="entry name" value="GPR158_179_extracellular"/>
</dbReference>
<keyword evidence="9 18" id="KW-0472">Membrane</keyword>
<dbReference type="CDD" id="cd18773">
    <property type="entry name" value="PDC1_HK_sensor"/>
    <property type="match status" value="1"/>
</dbReference>
<evidence type="ECO:0000256" key="15">
    <source>
        <dbReference type="ARBA" id="ARBA00023273"/>
    </source>
</evidence>
<feature type="region of interest" description="Disordered" evidence="17">
    <location>
        <begin position="769"/>
        <end position="793"/>
    </location>
</feature>
<name>A0A3M7RJB9_BRAPC</name>
<feature type="transmembrane region" description="Helical" evidence="18">
    <location>
        <begin position="418"/>
        <end position="441"/>
    </location>
</feature>
<keyword evidence="11 21" id="KW-0675">Receptor</keyword>
<organism evidence="21 22">
    <name type="scientific">Brachionus plicatilis</name>
    <name type="common">Marine rotifer</name>
    <name type="synonym">Brachionus muelleri</name>
    <dbReference type="NCBI Taxonomy" id="10195"/>
    <lineage>
        <taxon>Eukaryota</taxon>
        <taxon>Metazoa</taxon>
        <taxon>Spiralia</taxon>
        <taxon>Gnathifera</taxon>
        <taxon>Rotifera</taxon>
        <taxon>Eurotatoria</taxon>
        <taxon>Monogononta</taxon>
        <taxon>Pseudotrocha</taxon>
        <taxon>Ploima</taxon>
        <taxon>Brachionidae</taxon>
        <taxon>Brachionus</taxon>
    </lineage>
</organism>
<evidence type="ECO:0000256" key="8">
    <source>
        <dbReference type="ARBA" id="ARBA00023040"/>
    </source>
</evidence>
<dbReference type="InterPro" id="IPR043458">
    <property type="entry name" value="GPR158/179"/>
</dbReference>
<comment type="caution">
    <text evidence="21">The sequence shown here is derived from an EMBL/GenBank/DDBJ whole genome shotgun (WGS) entry which is preliminary data.</text>
</comment>
<dbReference type="GO" id="GO:0004930">
    <property type="term" value="F:G protein-coupled receptor activity"/>
    <property type="evidence" value="ECO:0007669"/>
    <property type="project" value="UniProtKB-KW"/>
</dbReference>
<dbReference type="Pfam" id="PF00003">
    <property type="entry name" value="7tm_3"/>
    <property type="match status" value="1"/>
</dbReference>
<evidence type="ECO:0000256" key="14">
    <source>
        <dbReference type="ARBA" id="ARBA00023257"/>
    </source>
</evidence>
<evidence type="ECO:0000256" key="19">
    <source>
        <dbReference type="SAM" id="SignalP"/>
    </source>
</evidence>
<evidence type="ECO:0000313" key="22">
    <source>
        <dbReference type="Proteomes" id="UP000276133"/>
    </source>
</evidence>
<proteinExistence type="inferred from homology"/>
<dbReference type="CDD" id="cd00054">
    <property type="entry name" value="EGF_CA"/>
    <property type="match status" value="1"/>
</dbReference>
<comment type="subcellular location">
    <subcellularLocation>
        <location evidence="1">Cell projection</location>
        <location evidence="1">Neuron projection</location>
    </subcellularLocation>
    <subcellularLocation>
        <location evidence="16">Postsynaptic cell membrane</location>
        <topology evidence="16">Multi-pass membrane protein</topology>
    </subcellularLocation>
</comment>
<keyword evidence="13" id="KW-0807">Transducer</keyword>
<keyword evidence="22" id="KW-1185">Reference proteome</keyword>
<keyword evidence="5 19" id="KW-0732">Signal</keyword>
<dbReference type="PANTHER" id="PTHR32546:SF26">
    <property type="entry name" value="SMOG, ISOFORM D"/>
    <property type="match status" value="1"/>
</dbReference>
<evidence type="ECO:0000256" key="13">
    <source>
        <dbReference type="ARBA" id="ARBA00023224"/>
    </source>
</evidence>
<dbReference type="GO" id="GO:0045211">
    <property type="term" value="C:postsynaptic membrane"/>
    <property type="evidence" value="ECO:0007669"/>
    <property type="project" value="UniProtKB-SubCell"/>
</dbReference>
<evidence type="ECO:0000256" key="10">
    <source>
        <dbReference type="ARBA" id="ARBA00023157"/>
    </source>
</evidence>
<sequence length="793" mass="91007">MLLLPIACVVLMAVRIGAISRYCSGVHREDLVKQFDNCVNISSLESGSYSLHEKQQIEQKYLNMLSILDKIMVSMNEQGTSKNETKNLFLDILDLVKLANSHSQLKFCVTSICSLFKNCEFPINIEYQNFENDAMVAARMAALLTGLILNQKIENQSYLSKLNLYTLLRLSISEHENIYDAKVAFLRNPGESRVIIHGTKSLRNRIIEVKDFKQILENTKNFQWYYKWLTDKRKLVNVSKINWIYKSDDLKNSLEGSQAKAYSQFVYPLTVELNNIRFVSNITYDCLSGIWNRIVSVPFFDANGDIRGVVSISISLNNFDLKQCGESEDAEEDSNSTEKYDDPFFNTDKCDRESTICINEPGKGFVLGSYKCQCKPGFYRNLILNSSQYACLKCSEGCDTCEDNRPCKTDIPIQYKRAALIINLICILISLILILLLWYHSTQKILKTSSPRMLFMVLLGAIVSYSEILPMYFEPSYWTCMSAQVLYLEGFLLAYGALVLKTWRECKLFYVRSVKTIKITDQSLMKRLGIIMGIGTAYLIIWALRRVDSPRGEQRLDPFGLKYEACTVTEWNFVSMAFQLAILLWGAVLSIQVRRASIAFKETKLVTWAIFNEGVVLCFVILINVLLKNTKVSCYVPFIINFIRIHLTITIMLSLLFSYKIYTILIARKKPFHANQAPGLLNSITVNDKDGDQKSFSVHEETEKERDLKIEVQRLYRQIEEMRSLSMRIANPHLLQKKSRFGYQNKKSKFYKSKNLPSENEISKVLSNHDAESQSFLTETSKAKKLGPIEESN</sequence>
<protein>
    <submittedName>
        <fullName evidence="21">G-coupled receptor-like protein</fullName>
    </submittedName>
</protein>
<evidence type="ECO:0000256" key="12">
    <source>
        <dbReference type="ARBA" id="ARBA00023180"/>
    </source>
</evidence>
<dbReference type="AlphaFoldDB" id="A0A3M7RJB9"/>
<dbReference type="OrthoDB" id="2129233at2759"/>
<keyword evidence="3" id="KW-1003">Cell membrane</keyword>
<evidence type="ECO:0000256" key="4">
    <source>
        <dbReference type="ARBA" id="ARBA00022692"/>
    </source>
</evidence>
<feature type="transmembrane region" description="Helical" evidence="18">
    <location>
        <begin position="639"/>
        <end position="662"/>
    </location>
</feature>
<keyword evidence="15" id="KW-0966">Cell projection</keyword>
<evidence type="ECO:0000256" key="9">
    <source>
        <dbReference type="ARBA" id="ARBA00023136"/>
    </source>
</evidence>
<accession>A0A3M7RJB9</accession>
<feature type="signal peptide" evidence="19">
    <location>
        <begin position="1"/>
        <end position="18"/>
    </location>
</feature>
<evidence type="ECO:0000259" key="20">
    <source>
        <dbReference type="PROSITE" id="PS50259"/>
    </source>
</evidence>